<dbReference type="InParanoid" id="M4B6W8"/>
<reference evidence="2" key="1">
    <citation type="journal article" date="2010" name="Science">
        <title>Signatures of adaptation to obligate biotrophy in the Hyaloperonospora arabidopsidis genome.</title>
        <authorList>
            <person name="Baxter L."/>
            <person name="Tripathy S."/>
            <person name="Ishaque N."/>
            <person name="Boot N."/>
            <person name="Cabral A."/>
            <person name="Kemen E."/>
            <person name="Thines M."/>
            <person name="Ah-Fong A."/>
            <person name="Anderson R."/>
            <person name="Badejoko W."/>
            <person name="Bittner-Eddy P."/>
            <person name="Boore J.L."/>
            <person name="Chibucos M.C."/>
            <person name="Coates M."/>
            <person name="Dehal P."/>
            <person name="Delehaunty K."/>
            <person name="Dong S."/>
            <person name="Downton P."/>
            <person name="Dumas B."/>
            <person name="Fabro G."/>
            <person name="Fronick C."/>
            <person name="Fuerstenberg S.I."/>
            <person name="Fulton L."/>
            <person name="Gaulin E."/>
            <person name="Govers F."/>
            <person name="Hughes L."/>
            <person name="Humphray S."/>
            <person name="Jiang R.H."/>
            <person name="Judelson H."/>
            <person name="Kamoun S."/>
            <person name="Kyung K."/>
            <person name="Meijer H."/>
            <person name="Minx P."/>
            <person name="Morris P."/>
            <person name="Nelson J."/>
            <person name="Phuntumart V."/>
            <person name="Qutob D."/>
            <person name="Rehmany A."/>
            <person name="Rougon-Cardoso A."/>
            <person name="Ryden P."/>
            <person name="Torto-Alalibo T."/>
            <person name="Studholme D."/>
            <person name="Wang Y."/>
            <person name="Win J."/>
            <person name="Wood J."/>
            <person name="Clifton S.W."/>
            <person name="Rogers J."/>
            <person name="Van den Ackerveken G."/>
            <person name="Jones J.D."/>
            <person name="McDowell J.M."/>
            <person name="Beynon J."/>
            <person name="Tyler B.M."/>
        </authorList>
    </citation>
    <scope>NUCLEOTIDE SEQUENCE [LARGE SCALE GENOMIC DNA]</scope>
    <source>
        <strain evidence="2">Emoy2</strain>
    </source>
</reference>
<proteinExistence type="predicted"/>
<name>M4B6W8_HYAAE</name>
<dbReference type="PROSITE" id="PS51257">
    <property type="entry name" value="PROKAR_LIPOPROTEIN"/>
    <property type="match status" value="1"/>
</dbReference>
<dbReference type="EnsemblProtists" id="HpaT802019">
    <property type="protein sequence ID" value="HpaP802019"/>
    <property type="gene ID" value="HpaG802019"/>
</dbReference>
<accession>M4B6W8</accession>
<keyword evidence="2" id="KW-1185">Reference proteome</keyword>
<dbReference type="EMBL" id="JH598637">
    <property type="status" value="NOT_ANNOTATED_CDS"/>
    <property type="molecule type" value="Genomic_DNA"/>
</dbReference>
<dbReference type="VEuPathDB" id="FungiDB:HpaG802019"/>
<organism evidence="1 2">
    <name type="scientific">Hyaloperonospora arabidopsidis (strain Emoy2)</name>
    <name type="common">Downy mildew agent</name>
    <name type="synonym">Peronospora arabidopsidis</name>
    <dbReference type="NCBI Taxonomy" id="559515"/>
    <lineage>
        <taxon>Eukaryota</taxon>
        <taxon>Sar</taxon>
        <taxon>Stramenopiles</taxon>
        <taxon>Oomycota</taxon>
        <taxon>Peronosporomycetes</taxon>
        <taxon>Peronosporales</taxon>
        <taxon>Peronosporaceae</taxon>
        <taxon>Hyaloperonospora</taxon>
    </lineage>
</organism>
<sequence>MHLKSATILEAAVNYARMYGNTGAIQSCLLFSIASALLRASGDEKRDDGIHSEAGSSRAAFDKRLGSEADRTIRELIYSTSSDKLVARCEKATSAYLNKLEVFVASSFESLRLPGFSVYAPFVMRCLKRSSISMYNYGLSAQHSTSDQLRHQVVTR</sequence>
<reference evidence="1" key="2">
    <citation type="submission" date="2015-06" db="UniProtKB">
        <authorList>
            <consortium name="EnsemblProtists"/>
        </authorList>
    </citation>
    <scope>IDENTIFICATION</scope>
    <source>
        <strain evidence="1">Emoy2</strain>
    </source>
</reference>
<evidence type="ECO:0000313" key="1">
    <source>
        <dbReference type="EnsemblProtists" id="HpaP802019"/>
    </source>
</evidence>
<dbReference type="AlphaFoldDB" id="M4B6W8"/>
<protein>
    <submittedName>
        <fullName evidence="1">Uncharacterized protein</fullName>
    </submittedName>
</protein>
<dbReference type="HOGENOM" id="CLU_1690090_0_0_1"/>
<dbReference type="STRING" id="559515.M4B6W8"/>
<evidence type="ECO:0000313" key="2">
    <source>
        <dbReference type="Proteomes" id="UP000011713"/>
    </source>
</evidence>
<dbReference type="Proteomes" id="UP000011713">
    <property type="component" value="Unassembled WGS sequence"/>
</dbReference>